<name>A0A150H8Y6_9MICO</name>
<comment type="similarity">
    <text evidence="1">Belongs to the GcvT family.</text>
</comment>
<evidence type="ECO:0000313" key="8">
    <source>
        <dbReference type="EMBL" id="KXZ58465.1"/>
    </source>
</evidence>
<dbReference type="Pfam" id="PF08669">
    <property type="entry name" value="GCV_T_C"/>
    <property type="match status" value="1"/>
</dbReference>
<dbReference type="PANTHER" id="PTHR43757:SF2">
    <property type="entry name" value="AMINOMETHYLTRANSFERASE, MITOCHONDRIAL"/>
    <property type="match status" value="1"/>
</dbReference>
<organism evidence="8 9">
    <name type="scientific">Brevibacterium ravenspurgense</name>
    <dbReference type="NCBI Taxonomy" id="479117"/>
    <lineage>
        <taxon>Bacteria</taxon>
        <taxon>Bacillati</taxon>
        <taxon>Actinomycetota</taxon>
        <taxon>Actinomycetes</taxon>
        <taxon>Micrococcales</taxon>
        <taxon>Brevibacteriaceae</taxon>
        <taxon>Brevibacterium</taxon>
    </lineage>
</organism>
<keyword evidence="8" id="KW-0808">Transferase</keyword>
<keyword evidence="9" id="KW-1185">Reference proteome</keyword>
<dbReference type="PRINTS" id="PR00368">
    <property type="entry name" value="FADPNR"/>
</dbReference>
<proteinExistence type="inferred from homology"/>
<evidence type="ECO:0000256" key="2">
    <source>
        <dbReference type="ARBA" id="ARBA00023002"/>
    </source>
</evidence>
<dbReference type="GO" id="GO:0004047">
    <property type="term" value="F:aminomethyltransferase activity"/>
    <property type="evidence" value="ECO:0007669"/>
    <property type="project" value="UniProtKB-EC"/>
</dbReference>
<dbReference type="InterPro" id="IPR029043">
    <property type="entry name" value="GcvT/YgfZ_C"/>
</dbReference>
<dbReference type="Pfam" id="PF01571">
    <property type="entry name" value="GCV_T"/>
    <property type="match status" value="1"/>
</dbReference>
<dbReference type="AlphaFoldDB" id="A0A150H8Y6"/>
<dbReference type="GO" id="GO:0032259">
    <property type="term" value="P:methylation"/>
    <property type="evidence" value="ECO:0007669"/>
    <property type="project" value="UniProtKB-KW"/>
</dbReference>
<dbReference type="InterPro" id="IPR027266">
    <property type="entry name" value="TrmE/GcvT-like"/>
</dbReference>
<feature type="domain" description="SoxA A3" evidence="7">
    <location>
        <begin position="492"/>
        <end position="557"/>
    </location>
</feature>
<dbReference type="EC" id="2.1.2.10" evidence="8"/>
<feature type="domain" description="Aminomethyltransferase C-terminal" evidence="6">
    <location>
        <begin position="910"/>
        <end position="1004"/>
    </location>
</feature>
<dbReference type="InterPro" id="IPR041117">
    <property type="entry name" value="SoxA_A3"/>
</dbReference>
<feature type="domain" description="GCVT N-terminal" evidence="4">
    <location>
        <begin position="618"/>
        <end position="888"/>
    </location>
</feature>
<dbReference type="SUPFAM" id="SSF51905">
    <property type="entry name" value="FAD/NAD(P)-binding domain"/>
    <property type="match status" value="1"/>
</dbReference>
<dbReference type="InterPro" id="IPR036188">
    <property type="entry name" value="FAD/NAD-bd_sf"/>
</dbReference>
<evidence type="ECO:0000256" key="1">
    <source>
        <dbReference type="ARBA" id="ARBA00008609"/>
    </source>
</evidence>
<dbReference type="Pfam" id="PF07992">
    <property type="entry name" value="Pyr_redox_2"/>
    <property type="match status" value="1"/>
</dbReference>
<dbReference type="PANTHER" id="PTHR43757">
    <property type="entry name" value="AMINOMETHYLTRANSFERASE"/>
    <property type="match status" value="1"/>
</dbReference>
<dbReference type="PRINTS" id="PR00411">
    <property type="entry name" value="PNDRDTASEI"/>
</dbReference>
<dbReference type="Gene3D" id="3.30.1360.120">
    <property type="entry name" value="Probable tRNA modification gtpase trme, domain 1"/>
    <property type="match status" value="1"/>
</dbReference>
<comment type="caution">
    <text evidence="8">The sequence shown here is derived from an EMBL/GenBank/DDBJ whole genome shotgun (WGS) entry which is preliminary data.</text>
</comment>
<evidence type="ECO:0000256" key="3">
    <source>
        <dbReference type="SAM" id="MobiDB-lite"/>
    </source>
</evidence>
<dbReference type="PATRIC" id="fig|479117.4.peg.1500"/>
<dbReference type="SUPFAM" id="SSF103025">
    <property type="entry name" value="Folate-binding domain"/>
    <property type="match status" value="1"/>
</dbReference>
<keyword evidence="2" id="KW-0560">Oxidoreductase</keyword>
<reference evidence="8 9" key="1">
    <citation type="submission" date="2016-01" db="EMBL/GenBank/DDBJ databases">
        <title>Use of Whole Genome Sequencing to ascertain that Brevibacterium massiliense (Roux, Raoult 2009) is a later heterotypic synonym of Brevibacterium ravenspurgense (Mages 2008).</title>
        <authorList>
            <person name="Bernier A.-M."/>
            <person name="Burdz T."/>
            <person name="Huynh C."/>
            <person name="Pachecho A.L."/>
            <person name="Wiebe D."/>
            <person name="Bonner C."/>
            <person name="Bernard K."/>
        </authorList>
    </citation>
    <scope>NUCLEOTIDE SEQUENCE [LARGE SCALE GENOMIC DNA]</scope>
    <source>
        <strain evidence="8 9">CCUG56047</strain>
    </source>
</reference>
<dbReference type="InterPro" id="IPR028896">
    <property type="entry name" value="GcvT/YgfZ/DmdA"/>
</dbReference>
<evidence type="ECO:0000259" key="7">
    <source>
        <dbReference type="Pfam" id="PF17806"/>
    </source>
</evidence>
<accession>A0A150H8Y6</accession>
<dbReference type="Gene3D" id="3.50.50.60">
    <property type="entry name" value="FAD/NAD(P)-binding domain"/>
    <property type="match status" value="2"/>
</dbReference>
<dbReference type="GO" id="GO:0008168">
    <property type="term" value="F:methyltransferase activity"/>
    <property type="evidence" value="ECO:0007669"/>
    <property type="project" value="UniProtKB-KW"/>
</dbReference>
<keyword evidence="8" id="KW-0489">Methyltransferase</keyword>
<gene>
    <name evidence="8" type="primary">gcvT_1</name>
    <name evidence="8" type="ORF">Bravens_01514</name>
</gene>
<dbReference type="GO" id="GO:0016491">
    <property type="term" value="F:oxidoreductase activity"/>
    <property type="evidence" value="ECO:0007669"/>
    <property type="project" value="UniProtKB-KW"/>
</dbReference>
<feature type="domain" description="FAD/NAD(P)-binding" evidence="5">
    <location>
        <begin position="130"/>
        <end position="391"/>
    </location>
</feature>
<dbReference type="Pfam" id="PF13510">
    <property type="entry name" value="Fer2_4"/>
    <property type="match status" value="1"/>
</dbReference>
<dbReference type="RefSeq" id="WP_062021947.1">
    <property type="nucleotide sequence ID" value="NZ_LQQC01000010.1"/>
</dbReference>
<dbReference type="Gene3D" id="3.10.20.440">
    <property type="entry name" value="2Fe-2S iron-sulphur cluster binding domain, sarcosine oxidase, alpha subunit, N-terminal domain"/>
    <property type="match status" value="1"/>
</dbReference>
<evidence type="ECO:0000259" key="4">
    <source>
        <dbReference type="Pfam" id="PF01571"/>
    </source>
</evidence>
<evidence type="ECO:0000313" key="9">
    <source>
        <dbReference type="Proteomes" id="UP000243589"/>
    </source>
</evidence>
<dbReference type="EMBL" id="LQQC01000010">
    <property type="protein sequence ID" value="KXZ58465.1"/>
    <property type="molecule type" value="Genomic_DNA"/>
</dbReference>
<evidence type="ECO:0000259" key="6">
    <source>
        <dbReference type="Pfam" id="PF08669"/>
    </source>
</evidence>
<sequence>MTEQNHAEQTHTSHRVRTGSITSERTVTFTVDGQTYTGQAGDTIASALLANGRIRVGDSIYRRRPRGILSAGAEEPNAFVMVKGEHNESMLPATRVEISEGMSVKLLEGIGQLDPRPDEDEYDKSTIFAEVAVIGSGPAGLAAAQAAAVSGKRVVLFEQDHAFGGTLLDCAPDDETSVIDGLPAAQWVEQTVRELRDSGNVRLLSRTTVVGSYDNNYLVALEDRDSAYKAAGETRHDGVSRQRLWHVVAGEVVLATGAFDRPLVFADNDLPGIMLASAVQRYLGRYGVLAGQKIVLFTTHDTPYRTAVDAARAGAEVTIVDSRADSAQADTARAAGVEVRPGSAVVQAEGEDRLEAVWIAPRGQEHQAERVEADLLAVSGGLSPNVHLHSQRQGRMYWDDQLAGFIPAAAVERQHTVGALNGSYSLARALAEGTAAGAAAAAGEASSFYDPETAAARVTETGQADQLWFIPGPDAEQQLGTEPEQLSALAEYFVDFQRDNTVRDIIRASGAGMLSVEHIKRYTSISTGVDQGKIGGVNTIGLIAEALTGAEISALATGQPGQKPINTVVSGTSGENRRITPGQIGTTTFRAPYTPVAFAALAGRGVGKLYDAARQTNIHPWHVARGAVFEDVGQWKRPWYYPQDGEDMDAAVARECRAVRESVGFLDATTLGKIEIKGKDAAEFINRIYTNGYLKLKVGKARYGVMCTPDGMVFDDGVTLRLADDHFFMTTTTGGAADVLEWLEEWSQTEWPELDVVFTSATEQYSTIAVVGPKSRDVMRKMAPDLDVSKEGFGFMEYRNTTLASGIDARVVRITFSGELAYEINVPTYYGLKVWEDVADAGAEFNITPYGTETMHVLRAEKAYIVVGQDTDGTVTPQDLGMDWVVSKLKKDFIGKRSYSRLANVDENRKQLVSVLPTDPKLRLPEGSQLVFPDDLGDYTGEGLPKAPIPMQGHVTSSYDSQALGRTFGLALIKNGPSLIGQKLMATCEGGFAEVEVGPTVLFDPEGERRDG</sequence>
<feature type="compositionally biased region" description="Basic and acidic residues" evidence="3">
    <location>
        <begin position="1"/>
        <end position="11"/>
    </location>
</feature>
<feature type="region of interest" description="Disordered" evidence="3">
    <location>
        <begin position="1"/>
        <end position="21"/>
    </location>
</feature>
<dbReference type="InterPro" id="IPR023753">
    <property type="entry name" value="FAD/NAD-binding_dom"/>
</dbReference>
<dbReference type="SUPFAM" id="SSF101790">
    <property type="entry name" value="Aminomethyltransferase beta-barrel domain"/>
    <property type="match status" value="1"/>
</dbReference>
<evidence type="ECO:0000259" key="5">
    <source>
        <dbReference type="Pfam" id="PF07992"/>
    </source>
</evidence>
<dbReference type="Pfam" id="PF17806">
    <property type="entry name" value="SO_alpha_A3"/>
    <property type="match status" value="1"/>
</dbReference>
<dbReference type="InterPro" id="IPR042204">
    <property type="entry name" value="2Fe-2S-bd_N"/>
</dbReference>
<dbReference type="InterPro" id="IPR006222">
    <property type="entry name" value="GCVT_N"/>
</dbReference>
<dbReference type="InterPro" id="IPR013977">
    <property type="entry name" value="GcvT_C"/>
</dbReference>
<dbReference type="Proteomes" id="UP000243589">
    <property type="component" value="Unassembled WGS sequence"/>
</dbReference>
<protein>
    <submittedName>
        <fullName evidence="8">Aminomethyltransferase</fullName>
        <ecNumber evidence="8">2.1.2.10</ecNumber>
    </submittedName>
</protein>